<evidence type="ECO:0000256" key="5">
    <source>
        <dbReference type="ARBA" id="ARBA00022692"/>
    </source>
</evidence>
<dbReference type="Pfam" id="PF13813">
    <property type="entry name" value="MBOAT_2"/>
    <property type="match status" value="1"/>
</dbReference>
<dbReference type="InterPro" id="IPR044851">
    <property type="entry name" value="Wax_synthase"/>
</dbReference>
<evidence type="ECO:0000256" key="7">
    <source>
        <dbReference type="ARBA" id="ARBA00023098"/>
    </source>
</evidence>
<comment type="similarity">
    <text evidence="3">Belongs to the wax synthase family.</text>
</comment>
<reference evidence="12" key="2">
    <citation type="journal article" date="2023" name="Plants (Basel)">
        <title>Annotation of the Turnera subulata (Passifloraceae) Draft Genome Reveals the S-Locus Evolved after the Divergence of Turneroideae from Passifloroideae in a Stepwise Manner.</title>
        <authorList>
            <person name="Henning P.M."/>
            <person name="Roalson E.H."/>
            <person name="Mir W."/>
            <person name="McCubbin A.G."/>
            <person name="Shore J.S."/>
        </authorList>
    </citation>
    <scope>NUCLEOTIDE SEQUENCE</scope>
    <source>
        <strain evidence="12">F60SS</strain>
    </source>
</reference>
<feature type="transmembrane region" description="Helical" evidence="10">
    <location>
        <begin position="7"/>
        <end position="26"/>
    </location>
</feature>
<evidence type="ECO:0000256" key="8">
    <source>
        <dbReference type="ARBA" id="ARBA00023136"/>
    </source>
</evidence>
<comment type="pathway">
    <text evidence="2">Secondary metabolite biosynthesis.</text>
</comment>
<feature type="transmembrane region" description="Helical" evidence="10">
    <location>
        <begin position="231"/>
        <end position="252"/>
    </location>
</feature>
<evidence type="ECO:0000313" key="13">
    <source>
        <dbReference type="Proteomes" id="UP001141552"/>
    </source>
</evidence>
<keyword evidence="13" id="KW-1185">Reference proteome</keyword>
<keyword evidence="6 10" id="KW-1133">Transmembrane helix</keyword>
<comment type="subcellular location">
    <subcellularLocation>
        <location evidence="1">Membrane</location>
        <topology evidence="1">Multi-pass membrane protein</topology>
    </subcellularLocation>
</comment>
<dbReference type="GO" id="GO:0016020">
    <property type="term" value="C:membrane"/>
    <property type="evidence" value="ECO:0007669"/>
    <property type="project" value="UniProtKB-SubCell"/>
</dbReference>
<organism evidence="12 13">
    <name type="scientific">Turnera subulata</name>
    <dbReference type="NCBI Taxonomy" id="218843"/>
    <lineage>
        <taxon>Eukaryota</taxon>
        <taxon>Viridiplantae</taxon>
        <taxon>Streptophyta</taxon>
        <taxon>Embryophyta</taxon>
        <taxon>Tracheophyta</taxon>
        <taxon>Spermatophyta</taxon>
        <taxon>Magnoliopsida</taxon>
        <taxon>eudicotyledons</taxon>
        <taxon>Gunneridae</taxon>
        <taxon>Pentapetalae</taxon>
        <taxon>rosids</taxon>
        <taxon>fabids</taxon>
        <taxon>Malpighiales</taxon>
        <taxon>Passifloraceae</taxon>
        <taxon>Turnera</taxon>
    </lineage>
</organism>
<evidence type="ECO:0000256" key="6">
    <source>
        <dbReference type="ARBA" id="ARBA00022989"/>
    </source>
</evidence>
<keyword evidence="7" id="KW-0443">Lipid metabolism</keyword>
<evidence type="ECO:0000256" key="4">
    <source>
        <dbReference type="ARBA" id="ARBA00022679"/>
    </source>
</evidence>
<dbReference type="EMBL" id="JAKUCV010001152">
    <property type="protein sequence ID" value="KAJ4847440.1"/>
    <property type="molecule type" value="Genomic_DNA"/>
</dbReference>
<dbReference type="PANTHER" id="PTHR31595:SF57">
    <property type="entry name" value="OS04G0481900 PROTEIN"/>
    <property type="match status" value="1"/>
</dbReference>
<feature type="transmembrane region" description="Helical" evidence="10">
    <location>
        <begin position="38"/>
        <end position="57"/>
    </location>
</feature>
<dbReference type="AlphaFoldDB" id="A0A9Q0JNV7"/>
<evidence type="ECO:0000256" key="10">
    <source>
        <dbReference type="SAM" id="Phobius"/>
    </source>
</evidence>
<protein>
    <recommendedName>
        <fullName evidence="11">Wax synthase domain-containing protein</fullName>
    </recommendedName>
</protein>
<keyword evidence="9" id="KW-0012">Acyltransferase</keyword>
<feature type="transmembrane region" description="Helical" evidence="10">
    <location>
        <begin position="264"/>
        <end position="285"/>
    </location>
</feature>
<dbReference type="InterPro" id="IPR032805">
    <property type="entry name" value="Wax_synthase_dom"/>
</dbReference>
<keyword evidence="8 10" id="KW-0472">Membrane</keyword>
<keyword evidence="4" id="KW-0808">Transferase</keyword>
<evidence type="ECO:0000259" key="11">
    <source>
        <dbReference type="Pfam" id="PF13813"/>
    </source>
</evidence>
<feature type="transmembrane region" description="Helical" evidence="10">
    <location>
        <begin position="159"/>
        <end position="179"/>
    </location>
</feature>
<keyword evidence="5 10" id="KW-0812">Transmembrane</keyword>
<dbReference type="PANTHER" id="PTHR31595">
    <property type="entry name" value="LONG-CHAIN-ALCOHOL O-FATTY-ACYLTRANSFERASE 3-RELATED"/>
    <property type="match status" value="1"/>
</dbReference>
<dbReference type="GO" id="GO:0008374">
    <property type="term" value="F:O-acyltransferase activity"/>
    <property type="evidence" value="ECO:0007669"/>
    <property type="project" value="InterPro"/>
</dbReference>
<dbReference type="InterPro" id="IPR017088">
    <property type="entry name" value="Wax_synthase_Magnoliopsida"/>
</dbReference>
<proteinExistence type="inferred from homology"/>
<dbReference type="PIRSF" id="PIRSF037006">
    <property type="entry name" value="Wax_synthase"/>
    <property type="match status" value="1"/>
</dbReference>
<accession>A0A9Q0JNV7</accession>
<feature type="transmembrane region" description="Helical" evidence="10">
    <location>
        <begin position="291"/>
        <end position="313"/>
    </location>
</feature>
<feature type="domain" description="Wax synthase" evidence="11">
    <location>
        <begin position="188"/>
        <end position="269"/>
    </location>
</feature>
<evidence type="ECO:0000256" key="9">
    <source>
        <dbReference type="ARBA" id="ARBA00023315"/>
    </source>
</evidence>
<gene>
    <name evidence="12" type="ORF">Tsubulata_030683</name>
</gene>
<comment type="caution">
    <text evidence="12">The sequence shown here is derived from an EMBL/GenBank/DDBJ whole genome shotgun (WGS) entry which is preliminary data.</text>
</comment>
<evidence type="ECO:0000256" key="1">
    <source>
        <dbReference type="ARBA" id="ARBA00004141"/>
    </source>
</evidence>
<dbReference type="OrthoDB" id="1077582at2759"/>
<reference evidence="12" key="1">
    <citation type="submission" date="2022-02" db="EMBL/GenBank/DDBJ databases">
        <authorList>
            <person name="Henning P.M."/>
            <person name="McCubbin A.G."/>
            <person name="Shore J.S."/>
        </authorList>
    </citation>
    <scope>NUCLEOTIDE SEQUENCE</scope>
    <source>
        <strain evidence="12">F60SS</strain>
        <tissue evidence="12">Leaves</tissue>
    </source>
</reference>
<sequence length="335" mass="37925">MEEEFKNLIKVSFCVLMSLAYCHLVSSNISKGKFRLLSITPIIFVFTILPTFLTFLLPNAIATLFFTWMANFKLLLFAFGQGPLASDDHQPKSLIQFISIACLPIKIKRNGSNPTSKRSPKLPLNWPTKFLILAISVGLHDYMELFVHPKIVLLSYCGLVYLVVDIIFGACNTIVHFILNVDLEQPSDEPYLATSLQDFWGRRWNLMITNLLRHTIFNPVRSSLETLLGQWAPLPATLATFVVSGLMHELIFYRLTRTSPSWEVTCFFVLQGLCVVVEFSVKRLLAGRWRLYPAASAVLTVGFVLATANWLFFPPLVRTGAVERAIDECKVLKFV</sequence>
<evidence type="ECO:0000313" key="12">
    <source>
        <dbReference type="EMBL" id="KAJ4847440.1"/>
    </source>
</evidence>
<name>A0A9Q0JNV7_9ROSI</name>
<evidence type="ECO:0000256" key="2">
    <source>
        <dbReference type="ARBA" id="ARBA00005179"/>
    </source>
</evidence>
<dbReference type="GO" id="GO:0006629">
    <property type="term" value="P:lipid metabolic process"/>
    <property type="evidence" value="ECO:0007669"/>
    <property type="project" value="UniProtKB-KW"/>
</dbReference>
<dbReference type="Proteomes" id="UP001141552">
    <property type="component" value="Unassembled WGS sequence"/>
</dbReference>
<evidence type="ECO:0000256" key="3">
    <source>
        <dbReference type="ARBA" id="ARBA00007282"/>
    </source>
</evidence>